<dbReference type="EMBL" id="CP136137">
    <property type="protein sequence ID" value="WYY07345.1"/>
    <property type="molecule type" value="Genomic_DNA"/>
</dbReference>
<dbReference type="RefSeq" id="WP_066169267.1">
    <property type="nucleotide sequence ID" value="NZ_CP136137.1"/>
</dbReference>
<evidence type="ECO:0008006" key="4">
    <source>
        <dbReference type="Google" id="ProtNLM"/>
    </source>
</evidence>
<dbReference type="Proteomes" id="UP001479933">
    <property type="component" value="Chromosome"/>
</dbReference>
<keyword evidence="3" id="KW-1185">Reference proteome</keyword>
<reference evidence="2 3" key="1">
    <citation type="journal article" date="2023" name="Virus Evol.">
        <title>Computational host range prediction-The good, the bad, and the ugly.</title>
        <authorList>
            <person name="Howell A.A."/>
            <person name="Versoza C.J."/>
            <person name="Pfeifer S.P."/>
        </authorList>
    </citation>
    <scope>NUCLEOTIDE SEQUENCE [LARGE SCALE GENOMIC DNA]</scope>
    <source>
        <strain evidence="2 3">1610/1b</strain>
    </source>
</reference>
<sequence length="156" mass="15985">MGNSSTVLGRTRRWAAVGVIAAGVAVVAPMAAVGPLATAAPSSSAAPSASSEPELDGIPEPSIPMPVADGALGYLATRSATLWLDDRGADDVIRNLPVPPAYVDANRGMATNLERELKSAKDTPGACLQIIIDGPDGSGGLFNYGFYAVEKQYCPK</sequence>
<proteinExistence type="predicted"/>
<evidence type="ECO:0000256" key="1">
    <source>
        <dbReference type="SAM" id="MobiDB-lite"/>
    </source>
</evidence>
<gene>
    <name evidence="2" type="ORF">RVF87_20520</name>
</gene>
<evidence type="ECO:0000313" key="2">
    <source>
        <dbReference type="EMBL" id="WYY07345.1"/>
    </source>
</evidence>
<evidence type="ECO:0000313" key="3">
    <source>
        <dbReference type="Proteomes" id="UP001479933"/>
    </source>
</evidence>
<protein>
    <recommendedName>
        <fullName evidence="4">DUF732 domain-containing protein</fullName>
    </recommendedName>
</protein>
<organism evidence="2 3">
    <name type="scientific">Gordonia hydrophobica</name>
    <dbReference type="NCBI Taxonomy" id="40516"/>
    <lineage>
        <taxon>Bacteria</taxon>
        <taxon>Bacillati</taxon>
        <taxon>Actinomycetota</taxon>
        <taxon>Actinomycetes</taxon>
        <taxon>Mycobacteriales</taxon>
        <taxon>Gordoniaceae</taxon>
        <taxon>Gordonia</taxon>
    </lineage>
</organism>
<name>A0ABZ2U190_9ACTN</name>
<feature type="region of interest" description="Disordered" evidence="1">
    <location>
        <begin position="38"/>
        <end position="64"/>
    </location>
</feature>
<accession>A0ABZ2U190</accession>
<feature type="compositionally biased region" description="Low complexity" evidence="1">
    <location>
        <begin position="38"/>
        <end position="51"/>
    </location>
</feature>